<dbReference type="Proteomes" id="UP000176339">
    <property type="component" value="Unassembled WGS sequence"/>
</dbReference>
<dbReference type="GO" id="GO:0016020">
    <property type="term" value="C:membrane"/>
    <property type="evidence" value="ECO:0007669"/>
    <property type="project" value="UniProtKB-SubCell"/>
</dbReference>
<reference evidence="6 7" key="1">
    <citation type="journal article" date="2016" name="Nat. Commun.">
        <title>Thousands of microbial genomes shed light on interconnected biogeochemical processes in an aquifer system.</title>
        <authorList>
            <person name="Anantharaman K."/>
            <person name="Brown C.T."/>
            <person name="Hug L.A."/>
            <person name="Sharon I."/>
            <person name="Castelle C.J."/>
            <person name="Probst A.J."/>
            <person name="Thomas B.C."/>
            <person name="Singh A."/>
            <person name="Wilkins M.J."/>
            <person name="Karaoz U."/>
            <person name="Brodie E.L."/>
            <person name="Williams K.H."/>
            <person name="Hubbard S.S."/>
            <person name="Banfield J.F."/>
        </authorList>
    </citation>
    <scope>NUCLEOTIDE SEQUENCE [LARGE SCALE GENOMIC DNA]</scope>
</reference>
<gene>
    <name evidence="6" type="ORF">A2846_01850</name>
</gene>
<evidence type="ECO:0000256" key="4">
    <source>
        <dbReference type="ARBA" id="ARBA00023136"/>
    </source>
</evidence>
<dbReference type="InterPro" id="IPR006603">
    <property type="entry name" value="PQ-loop_rpt"/>
</dbReference>
<accession>A0A1F5P2D8</accession>
<dbReference type="NCBIfam" id="NF037968">
    <property type="entry name" value="SemiSWEET_2"/>
    <property type="match status" value="1"/>
</dbReference>
<evidence type="ECO:0000256" key="1">
    <source>
        <dbReference type="ARBA" id="ARBA00004141"/>
    </source>
</evidence>
<protein>
    <recommendedName>
        <fullName evidence="8">MtN3 and saliva related transmembrane protein</fullName>
    </recommendedName>
</protein>
<sequence length="82" mass="9138">MIGLVAAFCTTVASLHQAIKTIRSRETRGISLWMYVLITFGFSLWLVYGFMIKDVPLIAANSVTLILVIPVLVIKIRNGERS</sequence>
<proteinExistence type="predicted"/>
<evidence type="ECO:0000256" key="5">
    <source>
        <dbReference type="SAM" id="Phobius"/>
    </source>
</evidence>
<evidence type="ECO:0008006" key="8">
    <source>
        <dbReference type="Google" id="ProtNLM"/>
    </source>
</evidence>
<evidence type="ECO:0000256" key="2">
    <source>
        <dbReference type="ARBA" id="ARBA00022692"/>
    </source>
</evidence>
<dbReference type="EMBL" id="MFEN01000027">
    <property type="protein sequence ID" value="OGE84087.1"/>
    <property type="molecule type" value="Genomic_DNA"/>
</dbReference>
<feature type="transmembrane region" description="Helical" evidence="5">
    <location>
        <begin position="32"/>
        <end position="51"/>
    </location>
</feature>
<comment type="subcellular location">
    <subcellularLocation>
        <location evidence="1">Membrane</location>
        <topology evidence="1">Multi-pass membrane protein</topology>
    </subcellularLocation>
</comment>
<keyword evidence="3 5" id="KW-1133">Transmembrane helix</keyword>
<dbReference type="Pfam" id="PF04193">
    <property type="entry name" value="PQ-loop"/>
    <property type="match status" value="1"/>
</dbReference>
<evidence type="ECO:0000313" key="6">
    <source>
        <dbReference type="EMBL" id="OGE84087.1"/>
    </source>
</evidence>
<organism evidence="6 7">
    <name type="scientific">Candidatus Doudnabacteria bacterium RIFCSPHIGHO2_01_FULL_49_9</name>
    <dbReference type="NCBI Taxonomy" id="1817827"/>
    <lineage>
        <taxon>Bacteria</taxon>
        <taxon>Candidatus Doudnaibacteriota</taxon>
    </lineage>
</organism>
<feature type="transmembrane region" description="Helical" evidence="5">
    <location>
        <begin position="57"/>
        <end position="76"/>
    </location>
</feature>
<dbReference type="Gene3D" id="1.20.1280.290">
    <property type="match status" value="1"/>
</dbReference>
<comment type="caution">
    <text evidence="6">The sequence shown here is derived from an EMBL/GenBank/DDBJ whole genome shotgun (WGS) entry which is preliminary data.</text>
</comment>
<dbReference type="AlphaFoldDB" id="A0A1F5P2D8"/>
<keyword evidence="2 5" id="KW-0812">Transmembrane</keyword>
<evidence type="ECO:0000313" key="7">
    <source>
        <dbReference type="Proteomes" id="UP000176339"/>
    </source>
</evidence>
<dbReference type="GO" id="GO:0051119">
    <property type="term" value="F:sugar transmembrane transporter activity"/>
    <property type="evidence" value="ECO:0007669"/>
    <property type="project" value="InterPro"/>
</dbReference>
<keyword evidence="4 5" id="KW-0472">Membrane</keyword>
<evidence type="ECO:0000256" key="3">
    <source>
        <dbReference type="ARBA" id="ARBA00022989"/>
    </source>
</evidence>
<name>A0A1F5P2D8_9BACT</name>
<dbReference type="InterPro" id="IPR047662">
    <property type="entry name" value="SemiSWEET"/>
</dbReference>